<evidence type="ECO:0008006" key="3">
    <source>
        <dbReference type="Google" id="ProtNLM"/>
    </source>
</evidence>
<name>A0ABW0U7L6_9BACI</name>
<comment type="caution">
    <text evidence="1">The sequence shown here is derived from an EMBL/GenBank/DDBJ whole genome shotgun (WGS) entry which is preliminary data.</text>
</comment>
<keyword evidence="2" id="KW-1185">Reference proteome</keyword>
<sequence length="264" mass="30184">MIIYGLYGPSGTGKSSSALYFAYEKRIQAIIDDGLFIYKGKRIAGTSAKFENNVITAVKRATFYFDDHRQEVTEAIRFHAIDKLLIIGTSQKMVDKIAKQLEIGPIDHYVHIQEIRSLSEMKLAQYIRQTEGKHVIPISASQIEQSFFKRLISKGKKIFSPKKELIGETTIVHPDFTQGIIHISDDVFYDIVKIETRHIEGVKACSKVKIDFQSLPVVDVSIHLQHPLPRPVKEISIDIQKKIVSAFRRYLELQVDKVHLHLEK</sequence>
<evidence type="ECO:0000313" key="1">
    <source>
        <dbReference type="EMBL" id="MFC5629467.1"/>
    </source>
</evidence>
<dbReference type="EMBL" id="JBHSPF010000059">
    <property type="protein sequence ID" value="MFC5629467.1"/>
    <property type="molecule type" value="Genomic_DNA"/>
</dbReference>
<protein>
    <recommendedName>
        <fullName evidence="3">ATP-binding protein</fullName>
    </recommendedName>
</protein>
<dbReference type="InterPro" id="IPR027417">
    <property type="entry name" value="P-loop_NTPase"/>
</dbReference>
<proteinExistence type="predicted"/>
<dbReference type="SUPFAM" id="SSF52540">
    <property type="entry name" value="P-loop containing nucleoside triphosphate hydrolases"/>
    <property type="match status" value="1"/>
</dbReference>
<dbReference type="RefSeq" id="WP_270897192.1">
    <property type="nucleotide sequence ID" value="NZ_JBHSPF010000059.1"/>
</dbReference>
<gene>
    <name evidence="1" type="ORF">ACFPTR_11450</name>
</gene>
<accession>A0ABW0U7L6</accession>
<organism evidence="1 2">
    <name type="scientific">Aliibacillus thermotolerans</name>
    <dbReference type="NCBI Taxonomy" id="1834418"/>
    <lineage>
        <taxon>Bacteria</taxon>
        <taxon>Bacillati</taxon>
        <taxon>Bacillota</taxon>
        <taxon>Bacilli</taxon>
        <taxon>Bacillales</taxon>
        <taxon>Bacillaceae</taxon>
        <taxon>Aliibacillus</taxon>
    </lineage>
</organism>
<dbReference type="Proteomes" id="UP001596143">
    <property type="component" value="Unassembled WGS sequence"/>
</dbReference>
<reference evidence="2" key="1">
    <citation type="journal article" date="2019" name="Int. J. Syst. Evol. Microbiol.">
        <title>The Global Catalogue of Microorganisms (GCM) 10K type strain sequencing project: providing services to taxonomists for standard genome sequencing and annotation.</title>
        <authorList>
            <consortium name="The Broad Institute Genomics Platform"/>
            <consortium name="The Broad Institute Genome Sequencing Center for Infectious Disease"/>
            <person name="Wu L."/>
            <person name="Ma J."/>
        </authorList>
    </citation>
    <scope>NUCLEOTIDE SEQUENCE [LARGE SCALE GENOMIC DNA]</scope>
    <source>
        <strain evidence="2">CGMCC 1.15790</strain>
    </source>
</reference>
<evidence type="ECO:0000313" key="2">
    <source>
        <dbReference type="Proteomes" id="UP001596143"/>
    </source>
</evidence>